<reference evidence="9" key="1">
    <citation type="journal article" date="2014" name="Int. J. Syst. Evol. Microbiol.">
        <title>Complete genome sequence of Corynebacterium casei LMG S-19264T (=DSM 44701T), isolated from a smear-ripened cheese.</title>
        <authorList>
            <consortium name="US DOE Joint Genome Institute (JGI-PGF)"/>
            <person name="Walter F."/>
            <person name="Albersmeier A."/>
            <person name="Kalinowski J."/>
            <person name="Ruckert C."/>
        </authorList>
    </citation>
    <scope>NUCLEOTIDE SEQUENCE</scope>
    <source>
        <strain evidence="9">CGMCC 1.15290</strain>
    </source>
</reference>
<dbReference type="CDD" id="cd08977">
    <property type="entry name" value="SusD"/>
    <property type="match status" value="1"/>
</dbReference>
<dbReference type="Pfam" id="PF14322">
    <property type="entry name" value="SusD-like_3"/>
    <property type="match status" value="1"/>
</dbReference>
<feature type="domain" description="RagB/SusD" evidence="7">
    <location>
        <begin position="343"/>
        <end position="430"/>
    </location>
</feature>
<comment type="subcellular location">
    <subcellularLocation>
        <location evidence="1">Cell outer membrane</location>
    </subcellularLocation>
</comment>
<evidence type="ECO:0000256" key="3">
    <source>
        <dbReference type="ARBA" id="ARBA00022729"/>
    </source>
</evidence>
<sequence>MKYVKNLYILCAAAVFTVAACSKKLDTIPTESISNEAALATTSDVKIAMVGAYDDLGNAYLYGGDIFILGDLMAATTEINWSGTFGAMTQVYNKAIPVDNSYIANVWLSGYRAINDVNNVLSALDVIKDEDTRDDMEGQAKFIRGSVLFDLVRVFAKSWNDGNPAANAGVPIVLTPTRSITDSSKVPRATVAAVYAQVISDLTDAETLLPPTNGFYASSLAASAMLARIYLQQGDYAKAAVQANKVIASNAFRLTGTYEAAFPFPGGMAGAVANTTEDVFAMQITSSSGTNDFQTFYSPLGRGDIQIEDAHLNLYEADDDRLNLFYNSGGSVFTGKFDNLYGNVHIIRLAEMYLIRAEANFRQGTAVGAAPVDDINTIRDRANLALYNAADLTLAKILLERKLELAFEGFGLHDAKRLQQSVGNIAWNANNLVFPVPQRERRVNTNLSQNDGYQ</sequence>
<keyword evidence="4" id="KW-0472">Membrane</keyword>
<dbReference type="PROSITE" id="PS51257">
    <property type="entry name" value="PROKAR_LIPOPROTEIN"/>
    <property type="match status" value="1"/>
</dbReference>
<feature type="domain" description="SusD-like N-terminal" evidence="8">
    <location>
        <begin position="85"/>
        <end position="231"/>
    </location>
</feature>
<dbReference type="AlphaFoldDB" id="A0A917IU41"/>
<organism evidence="9 10">
    <name type="scientific">Filimonas zeae</name>
    <dbReference type="NCBI Taxonomy" id="1737353"/>
    <lineage>
        <taxon>Bacteria</taxon>
        <taxon>Pseudomonadati</taxon>
        <taxon>Bacteroidota</taxon>
        <taxon>Chitinophagia</taxon>
        <taxon>Chitinophagales</taxon>
        <taxon>Chitinophagaceae</taxon>
        <taxon>Filimonas</taxon>
    </lineage>
</organism>
<keyword evidence="10" id="KW-1185">Reference proteome</keyword>
<evidence type="ECO:0000259" key="7">
    <source>
        <dbReference type="Pfam" id="PF07980"/>
    </source>
</evidence>
<evidence type="ECO:0000313" key="9">
    <source>
        <dbReference type="EMBL" id="GGH63850.1"/>
    </source>
</evidence>
<dbReference type="RefSeq" id="WP_188951434.1">
    <property type="nucleotide sequence ID" value="NZ_BMIB01000002.1"/>
</dbReference>
<proteinExistence type="inferred from homology"/>
<dbReference type="SUPFAM" id="SSF48452">
    <property type="entry name" value="TPR-like"/>
    <property type="match status" value="1"/>
</dbReference>
<evidence type="ECO:0000259" key="8">
    <source>
        <dbReference type="Pfam" id="PF14322"/>
    </source>
</evidence>
<dbReference type="Proteomes" id="UP000627292">
    <property type="component" value="Unassembled WGS sequence"/>
</dbReference>
<reference evidence="9" key="2">
    <citation type="submission" date="2020-09" db="EMBL/GenBank/DDBJ databases">
        <authorList>
            <person name="Sun Q."/>
            <person name="Zhou Y."/>
        </authorList>
    </citation>
    <scope>NUCLEOTIDE SEQUENCE</scope>
    <source>
        <strain evidence="9">CGMCC 1.15290</strain>
    </source>
</reference>
<accession>A0A917IU41</accession>
<keyword evidence="3 6" id="KW-0732">Signal</keyword>
<evidence type="ECO:0000256" key="4">
    <source>
        <dbReference type="ARBA" id="ARBA00023136"/>
    </source>
</evidence>
<dbReference type="InterPro" id="IPR011990">
    <property type="entry name" value="TPR-like_helical_dom_sf"/>
</dbReference>
<dbReference type="Pfam" id="PF07980">
    <property type="entry name" value="SusD_RagB"/>
    <property type="match status" value="1"/>
</dbReference>
<dbReference type="GO" id="GO:0009279">
    <property type="term" value="C:cell outer membrane"/>
    <property type="evidence" value="ECO:0007669"/>
    <property type="project" value="UniProtKB-SubCell"/>
</dbReference>
<dbReference type="Gene3D" id="1.25.40.390">
    <property type="match status" value="1"/>
</dbReference>
<name>A0A917IU41_9BACT</name>
<comment type="similarity">
    <text evidence="2">Belongs to the SusD family.</text>
</comment>
<evidence type="ECO:0000256" key="1">
    <source>
        <dbReference type="ARBA" id="ARBA00004442"/>
    </source>
</evidence>
<feature type="signal peptide" evidence="6">
    <location>
        <begin position="1"/>
        <end position="20"/>
    </location>
</feature>
<evidence type="ECO:0000313" key="10">
    <source>
        <dbReference type="Proteomes" id="UP000627292"/>
    </source>
</evidence>
<feature type="chain" id="PRO_5037978041" evidence="6">
    <location>
        <begin position="21"/>
        <end position="454"/>
    </location>
</feature>
<comment type="caution">
    <text evidence="9">The sequence shown here is derived from an EMBL/GenBank/DDBJ whole genome shotgun (WGS) entry which is preliminary data.</text>
</comment>
<keyword evidence="5" id="KW-0998">Cell outer membrane</keyword>
<protein>
    <submittedName>
        <fullName evidence="9">Membrane protein</fullName>
    </submittedName>
</protein>
<evidence type="ECO:0000256" key="6">
    <source>
        <dbReference type="SAM" id="SignalP"/>
    </source>
</evidence>
<evidence type="ECO:0000256" key="5">
    <source>
        <dbReference type="ARBA" id="ARBA00023237"/>
    </source>
</evidence>
<dbReference type="InterPro" id="IPR012944">
    <property type="entry name" value="SusD_RagB_dom"/>
</dbReference>
<evidence type="ECO:0000256" key="2">
    <source>
        <dbReference type="ARBA" id="ARBA00006275"/>
    </source>
</evidence>
<dbReference type="EMBL" id="BMIB01000002">
    <property type="protein sequence ID" value="GGH63850.1"/>
    <property type="molecule type" value="Genomic_DNA"/>
</dbReference>
<gene>
    <name evidence="9" type="ORF">GCM10011379_15220</name>
</gene>
<dbReference type="InterPro" id="IPR033985">
    <property type="entry name" value="SusD-like_N"/>
</dbReference>